<keyword evidence="2" id="KW-1185">Reference proteome</keyword>
<dbReference type="Proteomes" id="UP000237271">
    <property type="component" value="Unassembled WGS sequence"/>
</dbReference>
<name>A0A2P4XBF7_9STRA</name>
<gene>
    <name evidence="1" type="ORF">PHPALM_27934</name>
</gene>
<dbReference type="AlphaFoldDB" id="A0A2P4XBF7"/>
<proteinExistence type="predicted"/>
<accession>A0A2P4XBF7</accession>
<reference evidence="1 2" key="1">
    <citation type="journal article" date="2017" name="Genome Biol. Evol.">
        <title>Phytophthora megakarya and P. palmivora, closely related causal agents of cacao black pod rot, underwent increases in genome sizes and gene numbers by different mechanisms.</title>
        <authorList>
            <person name="Ali S.S."/>
            <person name="Shao J."/>
            <person name="Lary D.J."/>
            <person name="Kronmiller B."/>
            <person name="Shen D."/>
            <person name="Strem M.D."/>
            <person name="Amoako-Attah I."/>
            <person name="Akrofi A.Y."/>
            <person name="Begoude B.A."/>
            <person name="Ten Hoopen G.M."/>
            <person name="Coulibaly K."/>
            <person name="Kebe B.I."/>
            <person name="Melnick R.L."/>
            <person name="Guiltinan M.J."/>
            <person name="Tyler B.M."/>
            <person name="Meinhardt L.W."/>
            <person name="Bailey B.A."/>
        </authorList>
    </citation>
    <scope>NUCLEOTIDE SEQUENCE [LARGE SCALE GENOMIC DNA]</scope>
    <source>
        <strain evidence="2">sbr112.9</strain>
    </source>
</reference>
<protein>
    <submittedName>
        <fullName evidence="1">Uncharacterized protein</fullName>
    </submittedName>
</protein>
<sequence length="133" mass="15417">MRKLHKDGFDDAMDLVDRWKDTKIKNFEQVWKADGHNRRMFNALANIVTQQDTDALVYDEFVTIQQDLTEGTTWKTVLRFLRCLRDAGQDFRYNAIAKSNFAIPGRRGTRVLEELKLVDGIYLVGAYNHTASC</sequence>
<evidence type="ECO:0000313" key="2">
    <source>
        <dbReference type="Proteomes" id="UP000237271"/>
    </source>
</evidence>
<evidence type="ECO:0000313" key="1">
    <source>
        <dbReference type="EMBL" id="POM62858.1"/>
    </source>
</evidence>
<organism evidence="1 2">
    <name type="scientific">Phytophthora palmivora</name>
    <dbReference type="NCBI Taxonomy" id="4796"/>
    <lineage>
        <taxon>Eukaryota</taxon>
        <taxon>Sar</taxon>
        <taxon>Stramenopiles</taxon>
        <taxon>Oomycota</taxon>
        <taxon>Peronosporomycetes</taxon>
        <taxon>Peronosporales</taxon>
        <taxon>Peronosporaceae</taxon>
        <taxon>Phytophthora</taxon>
    </lineage>
</organism>
<comment type="caution">
    <text evidence="1">The sequence shown here is derived from an EMBL/GenBank/DDBJ whole genome shotgun (WGS) entry which is preliminary data.</text>
</comment>
<dbReference type="EMBL" id="NCKW01015488">
    <property type="protein sequence ID" value="POM62858.1"/>
    <property type="molecule type" value="Genomic_DNA"/>
</dbReference>